<dbReference type="Gene3D" id="1.10.10.60">
    <property type="entry name" value="Homeodomain-like"/>
    <property type="match status" value="1"/>
</dbReference>
<dbReference type="InterPro" id="IPR032687">
    <property type="entry name" value="AraC-type_N"/>
</dbReference>
<evidence type="ECO:0000259" key="4">
    <source>
        <dbReference type="PROSITE" id="PS01124"/>
    </source>
</evidence>
<dbReference type="GO" id="GO:0005829">
    <property type="term" value="C:cytosol"/>
    <property type="evidence" value="ECO:0007669"/>
    <property type="project" value="TreeGrafter"/>
</dbReference>
<dbReference type="GO" id="GO:0000976">
    <property type="term" value="F:transcription cis-regulatory region binding"/>
    <property type="evidence" value="ECO:0007669"/>
    <property type="project" value="TreeGrafter"/>
</dbReference>
<dbReference type="PANTHER" id="PTHR47894:SF1">
    <property type="entry name" value="HTH-TYPE TRANSCRIPTIONAL REGULATOR VQSM"/>
    <property type="match status" value="1"/>
</dbReference>
<evidence type="ECO:0000256" key="2">
    <source>
        <dbReference type="ARBA" id="ARBA00023125"/>
    </source>
</evidence>
<dbReference type="PROSITE" id="PS01124">
    <property type="entry name" value="HTH_ARAC_FAMILY_2"/>
    <property type="match status" value="1"/>
</dbReference>
<dbReference type="SMART" id="SM00342">
    <property type="entry name" value="HTH_ARAC"/>
    <property type="match status" value="1"/>
</dbReference>
<protein>
    <submittedName>
        <fullName evidence="5">AraC family transcriptional regulator</fullName>
    </submittedName>
</protein>
<keyword evidence="3" id="KW-0804">Transcription</keyword>
<gene>
    <name evidence="5" type="ORF">C6570_10185</name>
</gene>
<reference evidence="5 6" key="1">
    <citation type="submission" date="2018-03" db="EMBL/GenBank/DDBJ databases">
        <title>Genome sequencing of Ottowia sp.</title>
        <authorList>
            <person name="Kim S.-J."/>
            <person name="Heo J."/>
            <person name="Kwon S.-W."/>
        </authorList>
    </citation>
    <scope>NUCLEOTIDE SEQUENCE [LARGE SCALE GENOMIC DNA]</scope>
    <source>
        <strain evidence="5 6">KADR8-3</strain>
    </source>
</reference>
<keyword evidence="1" id="KW-0805">Transcription regulation</keyword>
<dbReference type="PANTHER" id="PTHR47894">
    <property type="entry name" value="HTH-TYPE TRANSCRIPTIONAL REGULATOR GADX"/>
    <property type="match status" value="1"/>
</dbReference>
<feature type="domain" description="HTH araC/xylS-type" evidence="4">
    <location>
        <begin position="311"/>
        <end position="393"/>
    </location>
</feature>
<keyword evidence="6" id="KW-1185">Reference proteome</keyword>
<accession>A0A2S0MFC2</accession>
<proteinExistence type="predicted"/>
<dbReference type="Proteomes" id="UP000239709">
    <property type="component" value="Chromosome"/>
</dbReference>
<dbReference type="KEGG" id="otk:C6570_10185"/>
<sequence>MLAFFDLAAVLSGQFASRHGAWGGEIAPAWGKKTPSTPPFGKTPMPLNLTISESASPADLHPAAHTHSMLGMGALLAELQAQGVPSRAVLEGSGLTEQHFGDQQVRMSHAQKVALYRNALRLAGTGDVGLRAGQRQRLCDFGVYGYALVSSPTFGDAVALGVRHIKLAGPVLEKRFRIEGDTAIFEGRDVLQLGELLPLCTEYWFSSIHRLTACVLEAPLPSRVLMLPYARPAHAEAYEAIFGCPVQFGAGRLEWHFDASMLQFPLPHAQPRTAELCEQMCQRLAHGLPAQTELELSIRTACIESCGSFPKLDEMACQLGLSVRTLQRRLSELGSHYQQIMDDLRSSLAIEFLTHTTLSVDEVGQRLGFSEATNFRKAFRKWTGQSPGTFRGAIQQVASGAGALHAAPSAGQGAALLA</sequence>
<evidence type="ECO:0000313" key="6">
    <source>
        <dbReference type="Proteomes" id="UP000239709"/>
    </source>
</evidence>
<dbReference type="SUPFAM" id="SSF46689">
    <property type="entry name" value="Homeodomain-like"/>
    <property type="match status" value="1"/>
</dbReference>
<dbReference type="OrthoDB" id="6506763at2"/>
<dbReference type="EMBL" id="CP027666">
    <property type="protein sequence ID" value="AVO34550.1"/>
    <property type="molecule type" value="Genomic_DNA"/>
</dbReference>
<evidence type="ECO:0000313" key="5">
    <source>
        <dbReference type="EMBL" id="AVO34550.1"/>
    </source>
</evidence>
<organism evidence="5 6">
    <name type="scientific">Ottowia oryzae</name>
    <dbReference type="NCBI Taxonomy" id="2109914"/>
    <lineage>
        <taxon>Bacteria</taxon>
        <taxon>Pseudomonadati</taxon>
        <taxon>Pseudomonadota</taxon>
        <taxon>Betaproteobacteria</taxon>
        <taxon>Burkholderiales</taxon>
        <taxon>Comamonadaceae</taxon>
        <taxon>Ottowia</taxon>
    </lineage>
</organism>
<keyword evidence="2" id="KW-0238">DNA-binding</keyword>
<dbReference type="InterPro" id="IPR009057">
    <property type="entry name" value="Homeodomain-like_sf"/>
</dbReference>
<dbReference type="Pfam" id="PF12625">
    <property type="entry name" value="Arabinose_bd"/>
    <property type="match status" value="1"/>
</dbReference>
<evidence type="ECO:0000256" key="1">
    <source>
        <dbReference type="ARBA" id="ARBA00023015"/>
    </source>
</evidence>
<dbReference type="InterPro" id="IPR018060">
    <property type="entry name" value="HTH_AraC"/>
</dbReference>
<name>A0A2S0MFC2_9BURK</name>
<dbReference type="GO" id="GO:0003700">
    <property type="term" value="F:DNA-binding transcription factor activity"/>
    <property type="evidence" value="ECO:0007669"/>
    <property type="project" value="InterPro"/>
</dbReference>
<evidence type="ECO:0000256" key="3">
    <source>
        <dbReference type="ARBA" id="ARBA00023163"/>
    </source>
</evidence>
<dbReference type="AlphaFoldDB" id="A0A2S0MFC2"/>
<dbReference type="Pfam" id="PF12833">
    <property type="entry name" value="HTH_18"/>
    <property type="match status" value="1"/>
</dbReference>